<dbReference type="PANTHER" id="PTHR43133">
    <property type="entry name" value="RNA POLYMERASE ECF-TYPE SIGMA FACTO"/>
    <property type="match status" value="1"/>
</dbReference>
<keyword evidence="4" id="KW-0238">DNA-binding</keyword>
<gene>
    <name evidence="8" type="ORF">D3H65_07990</name>
</gene>
<dbReference type="InterPro" id="IPR036388">
    <property type="entry name" value="WH-like_DNA-bd_sf"/>
</dbReference>
<evidence type="ECO:0000313" key="8">
    <source>
        <dbReference type="EMBL" id="AXY73924.1"/>
    </source>
</evidence>
<keyword evidence="2" id="KW-0805">Transcription regulation</keyword>
<comment type="similarity">
    <text evidence="1">Belongs to the sigma-70 factor family. ECF subfamily.</text>
</comment>
<name>A0A3B7MHN4_9BACT</name>
<dbReference type="NCBIfam" id="TIGR02937">
    <property type="entry name" value="sigma70-ECF"/>
    <property type="match status" value="1"/>
</dbReference>
<dbReference type="GO" id="GO:0006352">
    <property type="term" value="P:DNA-templated transcription initiation"/>
    <property type="evidence" value="ECO:0007669"/>
    <property type="project" value="InterPro"/>
</dbReference>
<evidence type="ECO:0000256" key="3">
    <source>
        <dbReference type="ARBA" id="ARBA00023082"/>
    </source>
</evidence>
<evidence type="ECO:0000259" key="6">
    <source>
        <dbReference type="Pfam" id="PF04542"/>
    </source>
</evidence>
<sequence length="202" mass="23672">MPRNHHAPSGRNAARIHPVTLKILKQHYEACRDYLYAFVVQLVKNEEVAKDIVSEAFLAYLSNPHDLYSADELRALLYVICRNKAMNYLKYGSGFKPRRELNVTDPHILQQYPEMDDQLLRDELTGEGLERVRKAVKLLPIQPRTVIELMLFDELNTKEVGHRMGLPNMHVRAIKSKGLAWLRRYFNGLYLSSLYIPWEYWC</sequence>
<dbReference type="InterPro" id="IPR014284">
    <property type="entry name" value="RNA_pol_sigma-70_dom"/>
</dbReference>
<accession>A0A3B7MHN4</accession>
<feature type="domain" description="RNA polymerase sigma-70 region 4" evidence="7">
    <location>
        <begin position="139"/>
        <end position="183"/>
    </location>
</feature>
<dbReference type="OrthoDB" id="9782108at2"/>
<dbReference type="Gene3D" id="1.10.10.10">
    <property type="entry name" value="Winged helix-like DNA-binding domain superfamily/Winged helix DNA-binding domain"/>
    <property type="match status" value="1"/>
</dbReference>
<evidence type="ECO:0000256" key="4">
    <source>
        <dbReference type="ARBA" id="ARBA00023125"/>
    </source>
</evidence>
<dbReference type="PANTHER" id="PTHR43133:SF62">
    <property type="entry name" value="RNA POLYMERASE SIGMA FACTOR SIGZ"/>
    <property type="match status" value="1"/>
</dbReference>
<dbReference type="SUPFAM" id="SSF88659">
    <property type="entry name" value="Sigma3 and sigma4 domains of RNA polymerase sigma factors"/>
    <property type="match status" value="1"/>
</dbReference>
<dbReference type="CDD" id="cd06171">
    <property type="entry name" value="Sigma70_r4"/>
    <property type="match status" value="1"/>
</dbReference>
<evidence type="ECO:0000259" key="7">
    <source>
        <dbReference type="Pfam" id="PF04545"/>
    </source>
</evidence>
<dbReference type="InterPro" id="IPR007630">
    <property type="entry name" value="RNA_pol_sigma70_r4"/>
</dbReference>
<dbReference type="InterPro" id="IPR007627">
    <property type="entry name" value="RNA_pol_sigma70_r2"/>
</dbReference>
<reference evidence="8 9" key="1">
    <citation type="submission" date="2018-09" db="EMBL/GenBank/DDBJ databases">
        <title>Genome sequencing of strain 6GH32-13.</title>
        <authorList>
            <person name="Weon H.-Y."/>
            <person name="Heo J."/>
            <person name="Kwon S.-W."/>
        </authorList>
    </citation>
    <scope>NUCLEOTIDE SEQUENCE [LARGE SCALE GENOMIC DNA]</scope>
    <source>
        <strain evidence="8 9">5GH32-13</strain>
    </source>
</reference>
<protein>
    <submittedName>
        <fullName evidence="8">Sigma-70 family RNA polymerase sigma factor</fullName>
    </submittedName>
</protein>
<evidence type="ECO:0000256" key="5">
    <source>
        <dbReference type="ARBA" id="ARBA00023163"/>
    </source>
</evidence>
<dbReference type="InterPro" id="IPR039425">
    <property type="entry name" value="RNA_pol_sigma-70-like"/>
</dbReference>
<keyword evidence="9" id="KW-1185">Reference proteome</keyword>
<dbReference type="GO" id="GO:0016987">
    <property type="term" value="F:sigma factor activity"/>
    <property type="evidence" value="ECO:0007669"/>
    <property type="project" value="UniProtKB-KW"/>
</dbReference>
<dbReference type="SUPFAM" id="SSF88946">
    <property type="entry name" value="Sigma2 domain of RNA polymerase sigma factors"/>
    <property type="match status" value="1"/>
</dbReference>
<dbReference type="Pfam" id="PF04545">
    <property type="entry name" value="Sigma70_r4"/>
    <property type="match status" value="1"/>
</dbReference>
<evidence type="ECO:0000256" key="1">
    <source>
        <dbReference type="ARBA" id="ARBA00010641"/>
    </source>
</evidence>
<evidence type="ECO:0000313" key="9">
    <source>
        <dbReference type="Proteomes" id="UP000263900"/>
    </source>
</evidence>
<dbReference type="InterPro" id="IPR013324">
    <property type="entry name" value="RNA_pol_sigma_r3/r4-like"/>
</dbReference>
<proteinExistence type="inferred from homology"/>
<feature type="domain" description="RNA polymerase sigma-70 region 2" evidence="6">
    <location>
        <begin position="28"/>
        <end position="90"/>
    </location>
</feature>
<organism evidence="8 9">
    <name type="scientific">Paraflavitalea soli</name>
    <dbReference type="NCBI Taxonomy" id="2315862"/>
    <lineage>
        <taxon>Bacteria</taxon>
        <taxon>Pseudomonadati</taxon>
        <taxon>Bacteroidota</taxon>
        <taxon>Chitinophagia</taxon>
        <taxon>Chitinophagales</taxon>
        <taxon>Chitinophagaceae</taxon>
        <taxon>Paraflavitalea</taxon>
    </lineage>
</organism>
<dbReference type="Proteomes" id="UP000263900">
    <property type="component" value="Chromosome"/>
</dbReference>
<evidence type="ECO:0000256" key="2">
    <source>
        <dbReference type="ARBA" id="ARBA00023015"/>
    </source>
</evidence>
<dbReference type="Pfam" id="PF04542">
    <property type="entry name" value="Sigma70_r2"/>
    <property type="match status" value="1"/>
</dbReference>
<dbReference type="KEGG" id="pseg:D3H65_07990"/>
<dbReference type="Gene3D" id="1.10.1740.10">
    <property type="match status" value="1"/>
</dbReference>
<keyword evidence="5" id="KW-0804">Transcription</keyword>
<dbReference type="EMBL" id="CP032157">
    <property type="protein sequence ID" value="AXY73924.1"/>
    <property type="molecule type" value="Genomic_DNA"/>
</dbReference>
<keyword evidence="3" id="KW-0731">Sigma factor</keyword>
<dbReference type="AlphaFoldDB" id="A0A3B7MHN4"/>
<dbReference type="RefSeq" id="WP_119049811.1">
    <property type="nucleotide sequence ID" value="NZ_CP032157.1"/>
</dbReference>
<dbReference type="InterPro" id="IPR013325">
    <property type="entry name" value="RNA_pol_sigma_r2"/>
</dbReference>
<dbReference type="GO" id="GO:0003677">
    <property type="term" value="F:DNA binding"/>
    <property type="evidence" value="ECO:0007669"/>
    <property type="project" value="UniProtKB-KW"/>
</dbReference>